<dbReference type="RefSeq" id="XP_033538313.1">
    <property type="nucleotide sequence ID" value="XM_033673793.1"/>
</dbReference>
<sequence>MENHSERADGRHTRTPPSLWNTNRTGPFFPSFSLFPSVFPLSTFLPSLHSFLPILAPPPAPPTSLYTQPRTNHVPPLPPTTAAPLLSLLPLSPTPSAPFSFRLLLATFLPPLLFSSSSTHLSTSLKLSITTLDLRSHSASSLPLSLPFTFLLTTNLILHLPSPCP</sequence>
<evidence type="ECO:0000313" key="1">
    <source>
        <dbReference type="EMBL" id="KAF1816682.1"/>
    </source>
</evidence>
<organism evidence="1">
    <name type="scientific">Eremomyces bilateralis CBS 781.70</name>
    <dbReference type="NCBI Taxonomy" id="1392243"/>
    <lineage>
        <taxon>Eukaryota</taxon>
        <taxon>Fungi</taxon>
        <taxon>Dikarya</taxon>
        <taxon>Ascomycota</taxon>
        <taxon>Pezizomycotina</taxon>
        <taxon>Dothideomycetes</taxon>
        <taxon>Dothideomycetes incertae sedis</taxon>
        <taxon>Eremomycetales</taxon>
        <taxon>Eremomycetaceae</taxon>
        <taxon>Eremomyces</taxon>
    </lineage>
</organism>
<gene>
    <name evidence="1 3" type="ORF">P152DRAFT_133642</name>
</gene>
<name>A0A6G1GFA6_9PEZI</name>
<reference evidence="3" key="2">
    <citation type="submission" date="2020-04" db="EMBL/GenBank/DDBJ databases">
        <authorList>
            <consortium name="NCBI Genome Project"/>
        </authorList>
    </citation>
    <scope>NUCLEOTIDE SEQUENCE</scope>
    <source>
        <strain evidence="3">CBS 781.70</strain>
    </source>
</reference>
<reference evidence="1 3" key="1">
    <citation type="submission" date="2020-01" db="EMBL/GenBank/DDBJ databases">
        <authorList>
            <consortium name="DOE Joint Genome Institute"/>
            <person name="Haridas S."/>
            <person name="Albert R."/>
            <person name="Binder M."/>
            <person name="Bloem J."/>
            <person name="Labutti K."/>
            <person name="Salamov A."/>
            <person name="Andreopoulos B."/>
            <person name="Baker S.E."/>
            <person name="Barry K."/>
            <person name="Bills G."/>
            <person name="Bluhm B.H."/>
            <person name="Cannon C."/>
            <person name="Castanera R."/>
            <person name="Culley D.E."/>
            <person name="Daum C."/>
            <person name="Ezra D."/>
            <person name="Gonzalez J.B."/>
            <person name="Henrissat B."/>
            <person name="Kuo A."/>
            <person name="Liang C."/>
            <person name="Lipzen A."/>
            <person name="Lutzoni F."/>
            <person name="Magnuson J."/>
            <person name="Mondo S."/>
            <person name="Nolan M."/>
            <person name="Ohm R."/>
            <person name="Pangilinan J."/>
            <person name="Park H.-J."/>
            <person name="Ramirez L."/>
            <person name="Alfaro M."/>
            <person name="Sun H."/>
            <person name="Tritt A."/>
            <person name="Yoshinaga Y."/>
            <person name="Zwiers L.-H."/>
            <person name="Turgeon B.G."/>
            <person name="Goodwin S.B."/>
            <person name="Spatafora J.W."/>
            <person name="Crous P.W."/>
            <person name="Grigoriev I.V."/>
        </authorList>
    </citation>
    <scope>NUCLEOTIDE SEQUENCE</scope>
    <source>
        <strain evidence="1 3">CBS 781.70</strain>
    </source>
</reference>
<proteinExistence type="predicted"/>
<keyword evidence="2" id="KW-1185">Reference proteome</keyword>
<evidence type="ECO:0000313" key="2">
    <source>
        <dbReference type="Proteomes" id="UP000504638"/>
    </source>
</evidence>
<accession>A0A6G1GFA6</accession>
<dbReference type="EMBL" id="ML975150">
    <property type="protein sequence ID" value="KAF1816682.1"/>
    <property type="molecule type" value="Genomic_DNA"/>
</dbReference>
<protein>
    <submittedName>
        <fullName evidence="1 3">Uncharacterized protein</fullName>
    </submittedName>
</protein>
<dbReference type="GeneID" id="54414363"/>
<reference evidence="3" key="3">
    <citation type="submission" date="2025-04" db="UniProtKB">
        <authorList>
            <consortium name="RefSeq"/>
        </authorList>
    </citation>
    <scope>IDENTIFICATION</scope>
    <source>
        <strain evidence="3">CBS 781.70</strain>
    </source>
</reference>
<evidence type="ECO:0000313" key="3">
    <source>
        <dbReference type="RefSeq" id="XP_033538313.1"/>
    </source>
</evidence>
<dbReference type="Proteomes" id="UP000504638">
    <property type="component" value="Unplaced"/>
</dbReference>
<dbReference type="AlphaFoldDB" id="A0A6G1GFA6"/>